<feature type="compositionally biased region" description="Pro residues" evidence="1">
    <location>
        <begin position="17"/>
        <end position="28"/>
    </location>
</feature>
<sequence>MDDAGEPRLPRRKGTKRPPPSAPPPPPAQGGGRGRDRFDSLWRDYHDLLKETEAKKRRLERINQRKLGLLAEVKYDRQFLDQFFVTTCYDLVLFPFTDIRSLELRFSARFLRKKYSSFAKDDSEQTHHRLKKKKAKQIPSILGINEGPSTSKNTNVDLNHDSAMNAEGAGFQGYQDHPEPGKLDQAGVDEDMMTSNINLSVYRDTENSPASDDKRAAAWQDRVALQV</sequence>
<dbReference type="PANTHER" id="PTHR34807:SF16">
    <property type="entry name" value="OS09G0421500 PROTEIN"/>
    <property type="match status" value="1"/>
</dbReference>
<evidence type="ECO:0000256" key="1">
    <source>
        <dbReference type="SAM" id="MobiDB-lite"/>
    </source>
</evidence>
<dbReference type="EnsemblPlants" id="EMT20059">
    <property type="protein sequence ID" value="EMT20059"/>
    <property type="gene ID" value="F775_05255"/>
</dbReference>
<feature type="region of interest" description="Disordered" evidence="1">
    <location>
        <begin position="1"/>
        <end position="37"/>
    </location>
</feature>
<organism evidence="2">
    <name type="scientific">Aegilops tauschii</name>
    <name type="common">Tausch's goatgrass</name>
    <name type="synonym">Aegilops squarrosa</name>
    <dbReference type="NCBI Taxonomy" id="37682"/>
    <lineage>
        <taxon>Eukaryota</taxon>
        <taxon>Viridiplantae</taxon>
        <taxon>Streptophyta</taxon>
        <taxon>Embryophyta</taxon>
        <taxon>Tracheophyta</taxon>
        <taxon>Spermatophyta</taxon>
        <taxon>Magnoliopsida</taxon>
        <taxon>Liliopsida</taxon>
        <taxon>Poales</taxon>
        <taxon>Poaceae</taxon>
        <taxon>BOP clade</taxon>
        <taxon>Pooideae</taxon>
        <taxon>Triticodae</taxon>
        <taxon>Triticeae</taxon>
        <taxon>Triticinae</taxon>
        <taxon>Aegilops</taxon>
    </lineage>
</organism>
<protein>
    <recommendedName>
        <fullName evidence="3">No apical meristem-associated C-terminal domain-containing protein</fullName>
    </recommendedName>
</protein>
<dbReference type="AlphaFoldDB" id="R7WGD3"/>
<reference evidence="2" key="1">
    <citation type="submission" date="2015-06" db="UniProtKB">
        <authorList>
            <consortium name="EnsemblPlants"/>
        </authorList>
    </citation>
    <scope>IDENTIFICATION</scope>
</reference>
<accession>R7WGD3</accession>
<evidence type="ECO:0008006" key="3">
    <source>
        <dbReference type="Google" id="ProtNLM"/>
    </source>
</evidence>
<feature type="region of interest" description="Disordered" evidence="1">
    <location>
        <begin position="122"/>
        <end position="152"/>
    </location>
</feature>
<evidence type="ECO:0000313" key="2">
    <source>
        <dbReference type="EnsemblPlants" id="EMT20059"/>
    </source>
</evidence>
<proteinExistence type="predicted"/>
<dbReference type="PANTHER" id="PTHR34807">
    <property type="entry name" value="OS08G0270800 PROTEIN"/>
    <property type="match status" value="1"/>
</dbReference>
<name>R7WGD3_AEGTA</name>